<feature type="region of interest" description="Disordered" evidence="6">
    <location>
        <begin position="850"/>
        <end position="879"/>
    </location>
</feature>
<feature type="domain" description="DNA polymerase alpha/delta/epsilon subunit B" evidence="7">
    <location>
        <begin position="541"/>
        <end position="752"/>
    </location>
</feature>
<feature type="compositionally biased region" description="Low complexity" evidence="6">
    <location>
        <begin position="481"/>
        <end position="508"/>
    </location>
</feature>
<evidence type="ECO:0000313" key="9">
    <source>
        <dbReference type="EMBL" id="GBG78101.1"/>
    </source>
</evidence>
<gene>
    <name evidence="9" type="ORF">CBR_g26038</name>
</gene>
<dbReference type="FunFam" id="3.60.21.60:FF:000004">
    <property type="entry name" value="DNA polymerase alpha subunit B"/>
    <property type="match status" value="1"/>
</dbReference>
<dbReference type="AlphaFoldDB" id="A0A388L703"/>
<dbReference type="EMBL" id="BFEA01000286">
    <property type="protein sequence ID" value="GBG78101.1"/>
    <property type="molecule type" value="Genomic_DNA"/>
</dbReference>
<feature type="compositionally biased region" description="Polar residues" evidence="6">
    <location>
        <begin position="765"/>
        <end position="777"/>
    </location>
</feature>
<comment type="caution">
    <text evidence="9">The sequence shown here is derived from an EMBL/GenBank/DDBJ whole genome shotgun (WGS) entry which is preliminary data.</text>
</comment>
<organism evidence="9 10">
    <name type="scientific">Chara braunii</name>
    <name type="common">Braun's stonewort</name>
    <dbReference type="NCBI Taxonomy" id="69332"/>
    <lineage>
        <taxon>Eukaryota</taxon>
        <taxon>Viridiplantae</taxon>
        <taxon>Streptophyta</taxon>
        <taxon>Charophyceae</taxon>
        <taxon>Charales</taxon>
        <taxon>Characeae</taxon>
        <taxon>Chara</taxon>
    </lineage>
</organism>
<dbReference type="GO" id="GO:0003677">
    <property type="term" value="F:DNA binding"/>
    <property type="evidence" value="ECO:0007669"/>
    <property type="project" value="InterPro"/>
</dbReference>
<evidence type="ECO:0000256" key="3">
    <source>
        <dbReference type="ARBA" id="ARBA00018596"/>
    </source>
</evidence>
<evidence type="ECO:0000259" key="8">
    <source>
        <dbReference type="Pfam" id="PF22062"/>
    </source>
</evidence>
<feature type="compositionally biased region" description="Basic and acidic residues" evidence="6">
    <location>
        <begin position="778"/>
        <end position="789"/>
    </location>
</feature>
<feature type="region of interest" description="Disordered" evidence="6">
    <location>
        <begin position="213"/>
        <end position="249"/>
    </location>
</feature>
<dbReference type="GO" id="GO:0006270">
    <property type="term" value="P:DNA replication initiation"/>
    <property type="evidence" value="ECO:0007669"/>
    <property type="project" value="TreeGrafter"/>
</dbReference>
<dbReference type="Pfam" id="PF22062">
    <property type="entry name" value="OB_DPOA2"/>
    <property type="match status" value="1"/>
</dbReference>
<name>A0A388L703_CHABU</name>
<feature type="region of interest" description="Disordered" evidence="6">
    <location>
        <begin position="765"/>
        <end position="815"/>
    </location>
</feature>
<dbReference type="InterPro" id="IPR054300">
    <property type="entry name" value="OB_DPOA2"/>
</dbReference>
<sequence length="932" mass="101096">MSRGASIAEVTAEFASRNFEFQDRPTASEITALGLRVGFDAKDLAATWELFYLNRQLDTNVVKNEHVESFKPFLESERKARERKRAKEFHVFAKPDIDDIWDTGELRNGAAAMTPVSKMETDIPEASMEGGGGGANVLMTAPMGKDGTPTGSTSVVLSTPGSSTAKLIPAKRALDGVFALGGGGGGGGGVTLPPRTPATPFSKRQNRLSVAIALNEHLRPSSKERKDGDDPMKEEEQEEEKDDGVVRRRRRTKDPAMAMGTLHPCTVEAVGPSVDGQSRYMFDSIDNRIEALDGRVRKFAEDLQLLGFGIPERVFRASQEPGLYVGRICCDGEGRLNPRSVLLEGNGDSEQSNGHRVKVDLREIDSFSIFPGQIVGIEGRNPSGHCLVASRIIQSLPPLTWTPGPDRDEAELSGTLEGETGRRRRTTTGEGRSGSHDGTSGGNDTNGNGHYSHHSSLLPPRGGHPHHYHHHRHHHHHPSPSEEGAMMASSSMISVRRGSGSGLGSASSRSRRRQEGQNVTVGANDKKKLLLTSSSQQPISIVVASGPFSTSDNLLYEPLDDLLEYAIQTRPNLLLLSGPFVDSDHPSIKAGEVDMLFEHVFQRELRTRVERYCDKMGENAHVALVPSTRDAHHDVVFPQPPFSSDDFEDPDRQITFLSNPGIVVCDDVTIGIGTHDILRHLSGEEASRIREGDTSDRMARLATHIIGQRSFYPLFPPALGSVMDMTMAPEALELAFTPDILILPSDLLHFAKILTCAVPRVLSSAGPNQAGSSVDQRNGQDSKSDEKSTAIRTTTTTSGGEALAHQTSSSSSNVSGLIRRIAGSSSSISSQGEEAKREVKVGAEQGDGGVLLVAKGGDNNGGNMDNQGREREREEEEEEYPSEVKLICINPGRLVKGRFGGTFARIEIYPEGYPSVSSKELQERTKVEILRI</sequence>
<comment type="subcellular location">
    <subcellularLocation>
        <location evidence="1">Nucleus</location>
    </subcellularLocation>
</comment>
<keyword evidence="5" id="KW-0539">Nucleus</keyword>
<feature type="compositionally biased region" description="Acidic residues" evidence="6">
    <location>
        <begin position="232"/>
        <end position="242"/>
    </location>
</feature>
<evidence type="ECO:0000259" key="7">
    <source>
        <dbReference type="Pfam" id="PF04042"/>
    </source>
</evidence>
<proteinExistence type="inferred from homology"/>
<dbReference type="STRING" id="69332.A0A388L703"/>
<dbReference type="PANTHER" id="PTHR23061:SF12">
    <property type="entry name" value="DNA POLYMERASE ALPHA SUBUNIT B"/>
    <property type="match status" value="1"/>
</dbReference>
<keyword evidence="4" id="KW-0235">DNA replication</keyword>
<evidence type="ECO:0000256" key="1">
    <source>
        <dbReference type="ARBA" id="ARBA00004123"/>
    </source>
</evidence>
<dbReference type="Gramene" id="GBG78101">
    <property type="protein sequence ID" value="GBG78101"/>
    <property type="gene ID" value="CBR_g26038"/>
</dbReference>
<dbReference type="InterPro" id="IPR016722">
    <property type="entry name" value="DNA_pol_alpha_bsu"/>
</dbReference>
<protein>
    <recommendedName>
        <fullName evidence="3">DNA polymerase alpha subunit B</fullName>
    </recommendedName>
</protein>
<evidence type="ECO:0000256" key="6">
    <source>
        <dbReference type="SAM" id="MobiDB-lite"/>
    </source>
</evidence>
<evidence type="ECO:0000256" key="2">
    <source>
        <dbReference type="ARBA" id="ARBA00007299"/>
    </source>
</evidence>
<accession>A0A388L703</accession>
<dbReference type="GO" id="GO:0005658">
    <property type="term" value="C:alpha DNA polymerase:primase complex"/>
    <property type="evidence" value="ECO:0007669"/>
    <property type="project" value="TreeGrafter"/>
</dbReference>
<keyword evidence="10" id="KW-1185">Reference proteome</keyword>
<evidence type="ECO:0000256" key="4">
    <source>
        <dbReference type="ARBA" id="ARBA00022705"/>
    </source>
</evidence>
<feature type="domain" description="DNA polymerase alpha subunit B OB" evidence="8">
    <location>
        <begin position="291"/>
        <end position="393"/>
    </location>
</feature>
<evidence type="ECO:0000256" key="5">
    <source>
        <dbReference type="ARBA" id="ARBA00023242"/>
    </source>
</evidence>
<dbReference type="OrthoDB" id="336885at2759"/>
<evidence type="ECO:0000313" key="10">
    <source>
        <dbReference type="Proteomes" id="UP000265515"/>
    </source>
</evidence>
<reference evidence="9 10" key="1">
    <citation type="journal article" date="2018" name="Cell">
        <title>The Chara Genome: Secondary Complexity and Implications for Plant Terrestrialization.</title>
        <authorList>
            <person name="Nishiyama T."/>
            <person name="Sakayama H."/>
            <person name="Vries J.D."/>
            <person name="Buschmann H."/>
            <person name="Saint-Marcoux D."/>
            <person name="Ullrich K.K."/>
            <person name="Haas F.B."/>
            <person name="Vanderstraeten L."/>
            <person name="Becker D."/>
            <person name="Lang D."/>
            <person name="Vosolsobe S."/>
            <person name="Rombauts S."/>
            <person name="Wilhelmsson P.K.I."/>
            <person name="Janitza P."/>
            <person name="Kern R."/>
            <person name="Heyl A."/>
            <person name="Rumpler F."/>
            <person name="Villalobos L.I.A.C."/>
            <person name="Clay J.M."/>
            <person name="Skokan R."/>
            <person name="Toyoda A."/>
            <person name="Suzuki Y."/>
            <person name="Kagoshima H."/>
            <person name="Schijlen E."/>
            <person name="Tajeshwar N."/>
            <person name="Catarino B."/>
            <person name="Hetherington A.J."/>
            <person name="Saltykova A."/>
            <person name="Bonnot C."/>
            <person name="Breuninger H."/>
            <person name="Symeonidi A."/>
            <person name="Radhakrishnan G.V."/>
            <person name="Van Nieuwerburgh F."/>
            <person name="Deforce D."/>
            <person name="Chang C."/>
            <person name="Karol K.G."/>
            <person name="Hedrich R."/>
            <person name="Ulvskov P."/>
            <person name="Glockner G."/>
            <person name="Delwiche C.F."/>
            <person name="Petrasek J."/>
            <person name="Van de Peer Y."/>
            <person name="Friml J."/>
            <person name="Beilby M."/>
            <person name="Dolan L."/>
            <person name="Kohara Y."/>
            <person name="Sugano S."/>
            <person name="Fujiyama A."/>
            <person name="Delaux P.-M."/>
            <person name="Quint M."/>
            <person name="TheiBen G."/>
            <person name="Hagemann M."/>
            <person name="Harholt J."/>
            <person name="Dunand C."/>
            <person name="Zachgo S."/>
            <person name="Langdale J."/>
            <person name="Maumus F."/>
            <person name="Straeten D.V.D."/>
            <person name="Gould S.B."/>
            <person name="Rensing S.A."/>
        </authorList>
    </citation>
    <scope>NUCLEOTIDE SEQUENCE [LARGE SCALE GENOMIC DNA]</scope>
    <source>
        <strain evidence="9 10">S276</strain>
    </source>
</reference>
<comment type="similarity">
    <text evidence="2">Belongs to the DNA polymerase alpha subunit B family.</text>
</comment>
<dbReference type="Pfam" id="PF04042">
    <property type="entry name" value="DNA_pol_E_B"/>
    <property type="match status" value="1"/>
</dbReference>
<feature type="region of interest" description="Disordered" evidence="6">
    <location>
        <begin position="397"/>
        <end position="523"/>
    </location>
</feature>
<dbReference type="PANTHER" id="PTHR23061">
    <property type="entry name" value="DNA POLYMERASE 2 ALPHA 70 KDA SUBUNIT"/>
    <property type="match status" value="1"/>
</dbReference>
<feature type="compositionally biased region" description="Basic and acidic residues" evidence="6">
    <location>
        <begin position="216"/>
        <end position="231"/>
    </location>
</feature>
<dbReference type="Gene3D" id="3.60.21.60">
    <property type="match status" value="2"/>
</dbReference>
<feature type="compositionally biased region" description="Polar residues" evidence="6">
    <location>
        <begin position="805"/>
        <end position="814"/>
    </location>
</feature>
<dbReference type="InterPro" id="IPR007185">
    <property type="entry name" value="DNA_pol_a/d/e_bsu"/>
</dbReference>
<dbReference type="Proteomes" id="UP000265515">
    <property type="component" value="Unassembled WGS sequence"/>
</dbReference>
<feature type="compositionally biased region" description="Basic residues" evidence="6">
    <location>
        <begin position="463"/>
        <end position="478"/>
    </location>
</feature>